<evidence type="ECO:0000256" key="2">
    <source>
        <dbReference type="ARBA" id="ARBA00022475"/>
    </source>
</evidence>
<keyword evidence="3 6" id="KW-0812">Transmembrane</keyword>
<dbReference type="CDD" id="cd12912">
    <property type="entry name" value="PDC2_MCP_like"/>
    <property type="match status" value="1"/>
</dbReference>
<dbReference type="Pfam" id="PF00990">
    <property type="entry name" value="GGDEF"/>
    <property type="match status" value="1"/>
</dbReference>
<dbReference type="SUPFAM" id="SSF55073">
    <property type="entry name" value="Nucleotide cyclase"/>
    <property type="match status" value="1"/>
</dbReference>
<dbReference type="InterPro" id="IPR050469">
    <property type="entry name" value="Diguanylate_Cyclase"/>
</dbReference>
<dbReference type="Gene3D" id="3.30.450.20">
    <property type="entry name" value="PAS domain"/>
    <property type="match status" value="1"/>
</dbReference>
<evidence type="ECO:0000256" key="4">
    <source>
        <dbReference type="ARBA" id="ARBA00022989"/>
    </source>
</evidence>
<dbReference type="Proteomes" id="UP000596248">
    <property type="component" value="Chromosome"/>
</dbReference>
<protein>
    <submittedName>
        <fullName evidence="8">GGDEF domain-containing protein</fullName>
    </submittedName>
</protein>
<organism evidence="8 9">
    <name type="scientific">Brevibacillus choshinensis</name>
    <dbReference type="NCBI Taxonomy" id="54911"/>
    <lineage>
        <taxon>Bacteria</taxon>
        <taxon>Bacillati</taxon>
        <taxon>Bacillota</taxon>
        <taxon>Bacilli</taxon>
        <taxon>Bacillales</taxon>
        <taxon>Paenibacillaceae</taxon>
        <taxon>Brevibacillus</taxon>
    </lineage>
</organism>
<sequence length="526" mass="58689">MSKRKTYTLRFILELLVVFSVIITFLIGVISSIRVNTSSLAANYLENNFHYAKKLSSNTTEVLSSMQNTLNALAVRSARQTVTHTDLQDWFAANKQFFHSIFIADTTGTILQMAPSIKGIESGTHLTSPAAKEALFLKKPVISKPYIGVTGRLIVLISAPIVNPQGEYKGFVAGSIFLEEPNVLSRMLSQHFYGDGSYMYVVDRDGRLIFHPDKARLGESVAMNPAIQKALAGESGYAEIVNSRGTSFFAGYTYEHITGWGIVSQTPTSRLDVSNQQLLQNLLATALPFLLINIIIVWLFAKHISTSLSNLALFSGDSVKSASPDGIPTTTSKIYEVQKLYQSTRLAMRQVNKRMLKLQTEVRIDELTRLFNRRMFNSTLSDRIKNKTPFSLIMLDIDHFKKINDTYGHVMGDEVLKLVAQTMLEQTREEDLCFRYGGEEFAVLIHDESQQLAYHIAERIRLSVAALEIPTHTKITLSLGIANFPLHGCNPIQLVACADLALYHSKEQGRNQTTLHPSDKSEGMQG</sequence>
<name>A0ABX7FM13_BRECH</name>
<evidence type="ECO:0000313" key="8">
    <source>
        <dbReference type="EMBL" id="QRG66773.1"/>
    </source>
</evidence>
<accession>A0ABX7FM13</accession>
<feature type="transmembrane region" description="Helical" evidence="6">
    <location>
        <begin position="12"/>
        <end position="33"/>
    </location>
</feature>
<keyword evidence="5 6" id="KW-0472">Membrane</keyword>
<feature type="domain" description="GGDEF" evidence="7">
    <location>
        <begin position="388"/>
        <end position="518"/>
    </location>
</feature>
<dbReference type="RefSeq" id="WP_203353838.1">
    <property type="nucleotide sequence ID" value="NZ_CP069127.1"/>
</dbReference>
<dbReference type="Gene3D" id="3.30.70.270">
    <property type="match status" value="1"/>
</dbReference>
<dbReference type="PROSITE" id="PS50887">
    <property type="entry name" value="GGDEF"/>
    <property type="match status" value="1"/>
</dbReference>
<dbReference type="SMART" id="SM00267">
    <property type="entry name" value="GGDEF"/>
    <property type="match status" value="1"/>
</dbReference>
<dbReference type="InterPro" id="IPR000160">
    <property type="entry name" value="GGDEF_dom"/>
</dbReference>
<dbReference type="Pfam" id="PF02743">
    <property type="entry name" value="dCache_1"/>
    <property type="match status" value="1"/>
</dbReference>
<keyword evidence="4 6" id="KW-1133">Transmembrane helix</keyword>
<dbReference type="SUPFAM" id="SSF103190">
    <property type="entry name" value="Sensory domain-like"/>
    <property type="match status" value="2"/>
</dbReference>
<comment type="subcellular location">
    <subcellularLocation>
        <location evidence="1">Cell membrane</location>
        <topology evidence="1">Multi-pass membrane protein</topology>
    </subcellularLocation>
</comment>
<proteinExistence type="predicted"/>
<dbReference type="EMBL" id="CP069127">
    <property type="protein sequence ID" value="QRG66773.1"/>
    <property type="molecule type" value="Genomic_DNA"/>
</dbReference>
<dbReference type="InterPro" id="IPR029787">
    <property type="entry name" value="Nucleotide_cyclase"/>
</dbReference>
<dbReference type="InterPro" id="IPR043128">
    <property type="entry name" value="Rev_trsase/Diguanyl_cyclase"/>
</dbReference>
<evidence type="ECO:0000256" key="3">
    <source>
        <dbReference type="ARBA" id="ARBA00022692"/>
    </source>
</evidence>
<dbReference type="PANTHER" id="PTHR45138">
    <property type="entry name" value="REGULATORY COMPONENTS OF SENSORY TRANSDUCTION SYSTEM"/>
    <property type="match status" value="1"/>
</dbReference>
<evidence type="ECO:0000256" key="1">
    <source>
        <dbReference type="ARBA" id="ARBA00004651"/>
    </source>
</evidence>
<feature type="transmembrane region" description="Helical" evidence="6">
    <location>
        <begin position="278"/>
        <end position="301"/>
    </location>
</feature>
<keyword evidence="2" id="KW-1003">Cell membrane</keyword>
<dbReference type="CDD" id="cd01949">
    <property type="entry name" value="GGDEF"/>
    <property type="match status" value="1"/>
</dbReference>
<dbReference type="InterPro" id="IPR033479">
    <property type="entry name" value="dCache_1"/>
</dbReference>
<gene>
    <name evidence="8" type="ORF">JNE38_25355</name>
</gene>
<dbReference type="InterPro" id="IPR029151">
    <property type="entry name" value="Sensor-like_sf"/>
</dbReference>
<dbReference type="NCBIfam" id="TIGR00254">
    <property type="entry name" value="GGDEF"/>
    <property type="match status" value="1"/>
</dbReference>
<keyword evidence="9" id="KW-1185">Reference proteome</keyword>
<evidence type="ECO:0000313" key="9">
    <source>
        <dbReference type="Proteomes" id="UP000596248"/>
    </source>
</evidence>
<dbReference type="PANTHER" id="PTHR45138:SF9">
    <property type="entry name" value="DIGUANYLATE CYCLASE DGCM-RELATED"/>
    <property type="match status" value="1"/>
</dbReference>
<evidence type="ECO:0000259" key="7">
    <source>
        <dbReference type="PROSITE" id="PS50887"/>
    </source>
</evidence>
<dbReference type="CDD" id="cd18773">
    <property type="entry name" value="PDC1_HK_sensor"/>
    <property type="match status" value="1"/>
</dbReference>
<evidence type="ECO:0000256" key="6">
    <source>
        <dbReference type="SAM" id="Phobius"/>
    </source>
</evidence>
<evidence type="ECO:0000256" key="5">
    <source>
        <dbReference type="ARBA" id="ARBA00023136"/>
    </source>
</evidence>
<reference evidence="8 9" key="1">
    <citation type="submission" date="2021-01" db="EMBL/GenBank/DDBJ databases">
        <title>Identification of strong promoters based on the transcriptome of Brevibacillus choshinensis.</title>
        <authorList>
            <person name="Yao D."/>
            <person name="Zhang K."/>
            <person name="Wu J."/>
        </authorList>
    </citation>
    <scope>NUCLEOTIDE SEQUENCE [LARGE SCALE GENOMIC DNA]</scope>
    <source>
        <strain evidence="8 9">HPD31-SP3</strain>
    </source>
</reference>